<keyword evidence="3" id="KW-0808">Transferase</keyword>
<dbReference type="EC" id="2.3.1.266" evidence="5"/>
<keyword evidence="7" id="KW-0689">Ribosomal protein</keyword>
<evidence type="ECO:0000313" key="7">
    <source>
        <dbReference type="EMBL" id="HIS64352.1"/>
    </source>
</evidence>
<dbReference type="InterPro" id="IPR000182">
    <property type="entry name" value="GNAT_dom"/>
</dbReference>
<evidence type="ECO:0000256" key="1">
    <source>
        <dbReference type="ARBA" id="ARBA00005395"/>
    </source>
</evidence>
<evidence type="ECO:0000256" key="4">
    <source>
        <dbReference type="ARBA" id="ARBA00023315"/>
    </source>
</evidence>
<evidence type="ECO:0000256" key="5">
    <source>
        <dbReference type="RuleBase" id="RU363094"/>
    </source>
</evidence>
<dbReference type="Proteomes" id="UP000886741">
    <property type="component" value="Unassembled WGS sequence"/>
</dbReference>
<dbReference type="GO" id="GO:0005840">
    <property type="term" value="C:ribosome"/>
    <property type="evidence" value="ECO:0007669"/>
    <property type="project" value="UniProtKB-KW"/>
</dbReference>
<comment type="function">
    <text evidence="5">Acetylates the N-terminal alanine of ribosomal protein bS18.</text>
</comment>
<dbReference type="Gene3D" id="3.40.630.30">
    <property type="match status" value="1"/>
</dbReference>
<sequence length="146" mass="16073">MELIPMNPSHVAQVAALERVCFTDPWSEASVAGELDNELSLWLVAVEGETVLGYVGSQTVLDSTDILNVAVSPDHRGCGIGRALLTELEQRLRQQGVTEVLLEVRPSNAPAIALYTSLGFVQVGRRPNYYLNPREDALILKKEWNT</sequence>
<keyword evidence="7" id="KW-0687">Ribonucleoprotein</keyword>
<name>A0A9D1F8A4_9FIRM</name>
<dbReference type="InterPro" id="IPR016181">
    <property type="entry name" value="Acyl_CoA_acyltransferase"/>
</dbReference>
<dbReference type="PROSITE" id="PS51186">
    <property type="entry name" value="GNAT"/>
    <property type="match status" value="1"/>
</dbReference>
<comment type="caution">
    <text evidence="7">The sequence shown here is derived from an EMBL/GenBank/DDBJ whole genome shotgun (WGS) entry which is preliminary data.</text>
</comment>
<comment type="similarity">
    <text evidence="1 5">Belongs to the acetyltransferase family. RimI subfamily.</text>
</comment>
<gene>
    <name evidence="7" type="primary">rimI</name>
    <name evidence="7" type="ORF">IAA83_03140</name>
</gene>
<dbReference type="NCBIfam" id="TIGR01575">
    <property type="entry name" value="rimI"/>
    <property type="match status" value="1"/>
</dbReference>
<comment type="catalytic activity">
    <reaction evidence="5">
        <text>N-terminal L-alanyl-[ribosomal protein bS18] + acetyl-CoA = N-terminal N(alpha)-acetyl-L-alanyl-[ribosomal protein bS18] + CoA + H(+)</text>
        <dbReference type="Rhea" id="RHEA:43756"/>
        <dbReference type="Rhea" id="RHEA-COMP:10676"/>
        <dbReference type="Rhea" id="RHEA-COMP:10677"/>
        <dbReference type="ChEBI" id="CHEBI:15378"/>
        <dbReference type="ChEBI" id="CHEBI:57287"/>
        <dbReference type="ChEBI" id="CHEBI:57288"/>
        <dbReference type="ChEBI" id="CHEBI:64718"/>
        <dbReference type="ChEBI" id="CHEBI:83683"/>
        <dbReference type="EC" id="2.3.1.266"/>
    </reaction>
</comment>
<organism evidence="7 8">
    <name type="scientific">Candidatus Avoscillospira avistercoris</name>
    <dbReference type="NCBI Taxonomy" id="2840707"/>
    <lineage>
        <taxon>Bacteria</taxon>
        <taxon>Bacillati</taxon>
        <taxon>Bacillota</taxon>
        <taxon>Clostridia</taxon>
        <taxon>Eubacteriales</taxon>
        <taxon>Oscillospiraceae</taxon>
        <taxon>Oscillospiraceae incertae sedis</taxon>
        <taxon>Candidatus Avoscillospira</taxon>
    </lineage>
</organism>
<proteinExistence type="inferred from homology"/>
<dbReference type="GO" id="GO:0005737">
    <property type="term" value="C:cytoplasm"/>
    <property type="evidence" value="ECO:0007669"/>
    <property type="project" value="UniProtKB-SubCell"/>
</dbReference>
<protein>
    <recommendedName>
        <fullName evidence="5">[Ribosomal protein bS18]-alanine N-acetyltransferase</fullName>
        <ecNumber evidence="5">2.3.1.266</ecNumber>
    </recommendedName>
</protein>
<dbReference type="InterPro" id="IPR006464">
    <property type="entry name" value="AcTrfase_RimI/Ard1"/>
</dbReference>
<keyword evidence="2 5" id="KW-0963">Cytoplasm</keyword>
<dbReference type="Pfam" id="PF00583">
    <property type="entry name" value="Acetyltransf_1"/>
    <property type="match status" value="1"/>
</dbReference>
<accession>A0A9D1F8A4</accession>
<reference evidence="7" key="2">
    <citation type="journal article" date="2021" name="PeerJ">
        <title>Extensive microbial diversity within the chicken gut microbiome revealed by metagenomics and culture.</title>
        <authorList>
            <person name="Gilroy R."/>
            <person name="Ravi A."/>
            <person name="Getino M."/>
            <person name="Pursley I."/>
            <person name="Horton D.L."/>
            <person name="Alikhan N.F."/>
            <person name="Baker D."/>
            <person name="Gharbi K."/>
            <person name="Hall N."/>
            <person name="Watson M."/>
            <person name="Adriaenssens E.M."/>
            <person name="Foster-Nyarko E."/>
            <person name="Jarju S."/>
            <person name="Secka A."/>
            <person name="Antonio M."/>
            <person name="Oren A."/>
            <person name="Chaudhuri R.R."/>
            <person name="La Ragione R."/>
            <person name="Hildebrand F."/>
            <person name="Pallen M.J."/>
        </authorList>
    </citation>
    <scope>NUCLEOTIDE SEQUENCE</scope>
    <source>
        <strain evidence="7">ChiBcec16-1751</strain>
    </source>
</reference>
<dbReference type="EMBL" id="DVJJ01000051">
    <property type="protein sequence ID" value="HIS64352.1"/>
    <property type="molecule type" value="Genomic_DNA"/>
</dbReference>
<dbReference type="PANTHER" id="PTHR43420:SF44">
    <property type="entry name" value="ACETYLTRANSFERASE YPEA"/>
    <property type="match status" value="1"/>
</dbReference>
<reference evidence="7" key="1">
    <citation type="submission" date="2020-10" db="EMBL/GenBank/DDBJ databases">
        <authorList>
            <person name="Gilroy R."/>
        </authorList>
    </citation>
    <scope>NUCLEOTIDE SEQUENCE</scope>
    <source>
        <strain evidence="7">ChiBcec16-1751</strain>
    </source>
</reference>
<evidence type="ECO:0000313" key="8">
    <source>
        <dbReference type="Proteomes" id="UP000886741"/>
    </source>
</evidence>
<feature type="domain" description="N-acetyltransferase" evidence="6">
    <location>
        <begin position="1"/>
        <end position="145"/>
    </location>
</feature>
<dbReference type="GO" id="GO:0008999">
    <property type="term" value="F:protein-N-terminal-alanine acetyltransferase activity"/>
    <property type="evidence" value="ECO:0007669"/>
    <property type="project" value="UniProtKB-EC"/>
</dbReference>
<comment type="subcellular location">
    <subcellularLocation>
        <location evidence="5">Cytoplasm</location>
    </subcellularLocation>
</comment>
<keyword evidence="4" id="KW-0012">Acyltransferase</keyword>
<evidence type="ECO:0000259" key="6">
    <source>
        <dbReference type="PROSITE" id="PS51186"/>
    </source>
</evidence>
<evidence type="ECO:0000256" key="3">
    <source>
        <dbReference type="ARBA" id="ARBA00022679"/>
    </source>
</evidence>
<dbReference type="InterPro" id="IPR050680">
    <property type="entry name" value="YpeA/RimI_acetyltransf"/>
</dbReference>
<dbReference type="SUPFAM" id="SSF55729">
    <property type="entry name" value="Acyl-CoA N-acyltransferases (Nat)"/>
    <property type="match status" value="1"/>
</dbReference>
<dbReference type="PANTHER" id="PTHR43420">
    <property type="entry name" value="ACETYLTRANSFERASE"/>
    <property type="match status" value="1"/>
</dbReference>
<dbReference type="CDD" id="cd04301">
    <property type="entry name" value="NAT_SF"/>
    <property type="match status" value="1"/>
</dbReference>
<evidence type="ECO:0000256" key="2">
    <source>
        <dbReference type="ARBA" id="ARBA00022490"/>
    </source>
</evidence>
<dbReference type="AlphaFoldDB" id="A0A9D1F8A4"/>